<dbReference type="RefSeq" id="WP_188775005.1">
    <property type="nucleotide sequence ID" value="NZ_BMMB01000003.1"/>
</dbReference>
<evidence type="ECO:0000256" key="1">
    <source>
        <dbReference type="SAM" id="Phobius"/>
    </source>
</evidence>
<keyword evidence="1" id="KW-0812">Transmembrane</keyword>
<gene>
    <name evidence="2" type="ORF">JOC58_004096</name>
</gene>
<reference evidence="2 3" key="1">
    <citation type="submission" date="2023-07" db="EMBL/GenBank/DDBJ databases">
        <title>Genomic Encyclopedia of Type Strains, Phase IV (KMG-IV): sequencing the most valuable type-strain genomes for metagenomic binning, comparative biology and taxonomic classification.</title>
        <authorList>
            <person name="Goeker M."/>
        </authorList>
    </citation>
    <scope>NUCLEOTIDE SEQUENCE [LARGE SCALE GENOMIC DNA]</scope>
    <source>
        <strain evidence="2 3">DSM 22170</strain>
    </source>
</reference>
<sequence>MNENRNVDVDKREVRVERKSDSGMVASTFIKYAAYIIILAIVLWFVIKYLLPMF</sequence>
<evidence type="ECO:0000313" key="2">
    <source>
        <dbReference type="EMBL" id="MDR6246177.1"/>
    </source>
</evidence>
<name>A0ABU1J6I6_9BACL</name>
<keyword evidence="1" id="KW-1133">Transmembrane helix</keyword>
<keyword evidence="1" id="KW-0472">Membrane</keyword>
<comment type="caution">
    <text evidence="2">The sequence shown here is derived from an EMBL/GenBank/DDBJ whole genome shotgun (WGS) entry which is preliminary data.</text>
</comment>
<evidence type="ECO:0000313" key="3">
    <source>
        <dbReference type="Proteomes" id="UP001185028"/>
    </source>
</evidence>
<accession>A0ABU1J6I6</accession>
<dbReference type="Proteomes" id="UP001185028">
    <property type="component" value="Unassembled WGS sequence"/>
</dbReference>
<organism evidence="2 3">
    <name type="scientific">Paenibacillus hunanensis</name>
    <dbReference type="NCBI Taxonomy" id="539262"/>
    <lineage>
        <taxon>Bacteria</taxon>
        <taxon>Bacillati</taxon>
        <taxon>Bacillota</taxon>
        <taxon>Bacilli</taxon>
        <taxon>Bacillales</taxon>
        <taxon>Paenibacillaceae</taxon>
        <taxon>Paenibacillus</taxon>
    </lineage>
</organism>
<feature type="transmembrane region" description="Helical" evidence="1">
    <location>
        <begin position="32"/>
        <end position="51"/>
    </location>
</feature>
<keyword evidence="3" id="KW-1185">Reference proteome</keyword>
<dbReference type="EMBL" id="JAVDQH010000023">
    <property type="protein sequence ID" value="MDR6246177.1"/>
    <property type="molecule type" value="Genomic_DNA"/>
</dbReference>
<protein>
    <submittedName>
        <fullName evidence="2">Uncharacterized protein</fullName>
    </submittedName>
</protein>
<proteinExistence type="predicted"/>